<reference evidence="1 2" key="1">
    <citation type="submission" date="2017-07" db="EMBL/GenBank/DDBJ databases">
        <title>Elstera cyanobacteriorum sp. nov., a novel bacterium isolated from cyanobacterial aggregates in a eutrophic lake.</title>
        <authorList>
            <person name="Cai H."/>
        </authorList>
    </citation>
    <scope>NUCLEOTIDE SEQUENCE [LARGE SCALE GENOMIC DNA]</scope>
    <source>
        <strain evidence="1 2">TH019</strain>
    </source>
</reference>
<dbReference type="Gene3D" id="3.40.50.1820">
    <property type="entry name" value="alpha/beta hydrolase"/>
    <property type="match status" value="1"/>
</dbReference>
<comment type="caution">
    <text evidence="1">The sequence shown here is derived from an EMBL/GenBank/DDBJ whole genome shotgun (WGS) entry which is preliminary data.</text>
</comment>
<dbReference type="SUPFAM" id="SSF53474">
    <property type="entry name" value="alpha/beta-Hydrolases"/>
    <property type="match status" value="1"/>
</dbReference>
<dbReference type="EMBL" id="NOXS01000022">
    <property type="protein sequence ID" value="OYQ21410.1"/>
    <property type="molecule type" value="Genomic_DNA"/>
</dbReference>
<dbReference type="RefSeq" id="WP_094407182.1">
    <property type="nucleotide sequence ID" value="NZ_BMJZ01000007.1"/>
</dbReference>
<evidence type="ECO:0000313" key="1">
    <source>
        <dbReference type="EMBL" id="OYQ21410.1"/>
    </source>
</evidence>
<dbReference type="OrthoDB" id="6147935at2"/>
<sequence>MIWLRRIALALAVLAGAMGLGWAMTPAGTGSALWVIVSLLAGREPLPFAPAVDQRRTEWTVEGRTRQGDIWLRQDGWERASLILVPGASKAGRDDSRLMLMARLLAETGFRVIVPELPGMEKLHVLPDHPRAIADAVRVATDRIDPAARQVGIGAVSYSLVPSIRAALEPDIAADVQGIFALGGFYDAEAVIRFFTTGAYRGPLDESWQFQPPNARGIWVFLDANLDRLSDPADRGLLGIMAQRRLTDPSAPLDDLAAGLGPEGRALFALIRNDDPDAVGEFIAALPAPLREAIAALSLADLDLSGLSASVTLVHSRHDGTVPYTESESLIEALPPGQGHLVLLDDLSHADIGSLSVKDAFSLWGAALRLMQFRQDAG</sequence>
<dbReference type="AlphaFoldDB" id="A0A255XYV0"/>
<evidence type="ECO:0008006" key="3">
    <source>
        <dbReference type="Google" id="ProtNLM"/>
    </source>
</evidence>
<evidence type="ECO:0000313" key="2">
    <source>
        <dbReference type="Proteomes" id="UP000216361"/>
    </source>
</evidence>
<dbReference type="InterPro" id="IPR029058">
    <property type="entry name" value="AB_hydrolase_fold"/>
</dbReference>
<gene>
    <name evidence="1" type="ORF">CHR90_01910</name>
</gene>
<dbReference type="Proteomes" id="UP000216361">
    <property type="component" value="Unassembled WGS sequence"/>
</dbReference>
<protein>
    <recommendedName>
        <fullName evidence="3">Alpha/beta hydrolase</fullName>
    </recommendedName>
</protein>
<accession>A0A255XYV0</accession>
<organism evidence="1 2">
    <name type="scientific">Elstera cyanobacteriorum</name>
    <dbReference type="NCBI Taxonomy" id="2022747"/>
    <lineage>
        <taxon>Bacteria</taxon>
        <taxon>Pseudomonadati</taxon>
        <taxon>Pseudomonadota</taxon>
        <taxon>Alphaproteobacteria</taxon>
        <taxon>Rhodospirillales</taxon>
        <taxon>Rhodospirillaceae</taxon>
        <taxon>Elstera</taxon>
    </lineage>
</organism>
<name>A0A255XYV0_9PROT</name>
<keyword evidence="2" id="KW-1185">Reference proteome</keyword>
<proteinExistence type="predicted"/>